<keyword evidence="1" id="KW-0067">ATP-binding</keyword>
<comment type="caution">
    <text evidence="3">The sequence shown here is derived from an EMBL/GenBank/DDBJ whole genome shotgun (WGS) entry which is preliminary data.</text>
</comment>
<accession>A0A1F7X9A4</accession>
<feature type="domain" description="Protein kinase" evidence="2">
    <location>
        <begin position="331"/>
        <end position="625"/>
    </location>
</feature>
<evidence type="ECO:0000313" key="4">
    <source>
        <dbReference type="Proteomes" id="UP000177053"/>
    </source>
</evidence>
<dbReference type="Proteomes" id="UP000177053">
    <property type="component" value="Unassembled WGS sequence"/>
</dbReference>
<dbReference type="GO" id="GO:0005524">
    <property type="term" value="F:ATP binding"/>
    <property type="evidence" value="ECO:0007669"/>
    <property type="project" value="UniProtKB-UniRule"/>
</dbReference>
<organism evidence="3 4">
    <name type="scientific">Candidatus Woesebacteria bacterium RBG_16_34_12</name>
    <dbReference type="NCBI Taxonomy" id="1802480"/>
    <lineage>
        <taxon>Bacteria</taxon>
        <taxon>Candidatus Woeseibacteriota</taxon>
    </lineage>
</organism>
<dbReference type="InterPro" id="IPR011009">
    <property type="entry name" value="Kinase-like_dom_sf"/>
</dbReference>
<dbReference type="PROSITE" id="PS00107">
    <property type="entry name" value="PROTEIN_KINASE_ATP"/>
    <property type="match status" value="1"/>
</dbReference>
<name>A0A1F7X9A4_9BACT</name>
<dbReference type="SUPFAM" id="SSF56112">
    <property type="entry name" value="Protein kinase-like (PK-like)"/>
    <property type="match status" value="1"/>
</dbReference>
<sequence>MVDQTNIKEQELSSAEGDRKFRTLDFLQPDTVFTDLEGNEDLRKKVAEVLKQNYPDPKFKKGTSSGYMAEFKCLGQPEETRRSYSLHSEAAAHDRLSTLANVRFPDDSLRAAVCRRVLKKLIETSKINIAIKPKLDPDKPFTKEDLKDSPGILLNLHPLADYAAQNLEILASQLEIQLPEEVSHTEPIEESVPKTQLDEALRRTLEAEKRAAEAESRSHLFFIEIGRLQQQLQILGVREEVERSEGEVVSVQPQPELTNLAQEKFDVWSVTSDLLTQQADTPRYKEERFIKGEGISEDLLERVRMIASEFGAEQPDSVRGIVFDAYHRKFKATGDVIGYGAHSIIVHALDVETGESVAVKVFVNSKKEIEKKAFEEEYTFLFMLRGNNPQAVKYLPILDKSGTIGDSKAKIPYLVEQWLSSDKAISARDLDDFTNGSDSRFSARLNSYSHYVEAVLNTYGFIPADQQVLLNLWYVPKEKRVVLTDFGVQMKESQEHSLQRIRRVLLREVLNFSGFSQKLKDSWMENFEKTHGEVTDILDQKFAKKIVAGTKPLIEEELVRLKANLKKEGLEENYGHIDNIENLVEVLCKDEFDLDTMRNEVVPLLYETSSWIYDSKFWKEISKQE</sequence>
<evidence type="ECO:0000313" key="3">
    <source>
        <dbReference type="EMBL" id="OGM11622.1"/>
    </source>
</evidence>
<gene>
    <name evidence="3" type="ORF">A2Z22_02385</name>
</gene>
<dbReference type="AlphaFoldDB" id="A0A1F7X9A4"/>
<evidence type="ECO:0000259" key="2">
    <source>
        <dbReference type="PROSITE" id="PS50011"/>
    </source>
</evidence>
<evidence type="ECO:0000256" key="1">
    <source>
        <dbReference type="PROSITE-ProRule" id="PRU10141"/>
    </source>
</evidence>
<feature type="binding site" evidence="1">
    <location>
        <position position="360"/>
    </location>
    <ligand>
        <name>ATP</name>
        <dbReference type="ChEBI" id="CHEBI:30616"/>
    </ligand>
</feature>
<dbReference type="GO" id="GO:0004672">
    <property type="term" value="F:protein kinase activity"/>
    <property type="evidence" value="ECO:0007669"/>
    <property type="project" value="InterPro"/>
</dbReference>
<reference evidence="3 4" key="1">
    <citation type="journal article" date="2016" name="Nat. Commun.">
        <title>Thousands of microbial genomes shed light on interconnected biogeochemical processes in an aquifer system.</title>
        <authorList>
            <person name="Anantharaman K."/>
            <person name="Brown C.T."/>
            <person name="Hug L.A."/>
            <person name="Sharon I."/>
            <person name="Castelle C.J."/>
            <person name="Probst A.J."/>
            <person name="Thomas B.C."/>
            <person name="Singh A."/>
            <person name="Wilkins M.J."/>
            <person name="Karaoz U."/>
            <person name="Brodie E.L."/>
            <person name="Williams K.H."/>
            <person name="Hubbard S.S."/>
            <person name="Banfield J.F."/>
        </authorList>
    </citation>
    <scope>NUCLEOTIDE SEQUENCE [LARGE SCALE GENOMIC DNA]</scope>
</reference>
<keyword evidence="1" id="KW-0547">Nucleotide-binding</keyword>
<protein>
    <recommendedName>
        <fullName evidence="2">Protein kinase domain-containing protein</fullName>
    </recommendedName>
</protein>
<dbReference type="InterPro" id="IPR000719">
    <property type="entry name" value="Prot_kinase_dom"/>
</dbReference>
<dbReference type="PROSITE" id="PS50011">
    <property type="entry name" value="PROTEIN_KINASE_DOM"/>
    <property type="match status" value="1"/>
</dbReference>
<dbReference type="EMBL" id="MGFS01000015">
    <property type="protein sequence ID" value="OGM11622.1"/>
    <property type="molecule type" value="Genomic_DNA"/>
</dbReference>
<proteinExistence type="predicted"/>
<dbReference type="Gene3D" id="3.30.200.20">
    <property type="entry name" value="Phosphorylase Kinase, domain 1"/>
    <property type="match status" value="1"/>
</dbReference>
<dbReference type="InterPro" id="IPR017441">
    <property type="entry name" value="Protein_kinase_ATP_BS"/>
</dbReference>